<dbReference type="EMBL" id="JNBS01002143">
    <property type="protein sequence ID" value="OQR95131.1"/>
    <property type="molecule type" value="Genomic_DNA"/>
</dbReference>
<gene>
    <name evidence="2" type="ORF">THRCLA_08006</name>
</gene>
<dbReference type="InterPro" id="IPR050231">
    <property type="entry name" value="Iron_ascorbate_oxido_reductase"/>
</dbReference>
<proteinExistence type="predicted"/>
<evidence type="ECO:0000313" key="3">
    <source>
        <dbReference type="Proteomes" id="UP000243217"/>
    </source>
</evidence>
<comment type="caution">
    <text evidence="2">The sequence shown here is derived from an EMBL/GenBank/DDBJ whole genome shotgun (WGS) entry which is preliminary data.</text>
</comment>
<organism evidence="2 3">
    <name type="scientific">Thraustotheca clavata</name>
    <dbReference type="NCBI Taxonomy" id="74557"/>
    <lineage>
        <taxon>Eukaryota</taxon>
        <taxon>Sar</taxon>
        <taxon>Stramenopiles</taxon>
        <taxon>Oomycota</taxon>
        <taxon>Saprolegniomycetes</taxon>
        <taxon>Saprolegniales</taxon>
        <taxon>Achlyaceae</taxon>
        <taxon>Thraustotheca</taxon>
    </lineage>
</organism>
<dbReference type="Gene3D" id="2.30.130.30">
    <property type="entry name" value="Hypothetical protein"/>
    <property type="match status" value="1"/>
</dbReference>
<dbReference type="PANTHER" id="PTHR47990">
    <property type="entry name" value="2-OXOGLUTARATE (2OG) AND FE(II)-DEPENDENT OXYGENASE SUPERFAMILY PROTEIN-RELATED"/>
    <property type="match status" value="1"/>
</dbReference>
<dbReference type="AlphaFoldDB" id="A0A1V9ZB29"/>
<dbReference type="Gene3D" id="2.60.120.330">
    <property type="entry name" value="B-lactam Antibiotic, Isopenicillin N Synthase, Chain"/>
    <property type="match status" value="1"/>
</dbReference>
<reference evidence="2 3" key="1">
    <citation type="journal article" date="2014" name="Genome Biol. Evol.">
        <title>The secreted proteins of Achlya hypogyna and Thraustotheca clavata identify the ancestral oomycete secretome and reveal gene acquisitions by horizontal gene transfer.</title>
        <authorList>
            <person name="Misner I."/>
            <person name="Blouin N."/>
            <person name="Leonard G."/>
            <person name="Richards T.A."/>
            <person name="Lane C.E."/>
        </authorList>
    </citation>
    <scope>NUCLEOTIDE SEQUENCE [LARGE SCALE GENOMIC DNA]</scope>
    <source>
        <strain evidence="2 3">ATCC 34112</strain>
    </source>
</reference>
<dbReference type="SUPFAM" id="SSF88697">
    <property type="entry name" value="PUA domain-like"/>
    <property type="match status" value="1"/>
</dbReference>
<dbReference type="Proteomes" id="UP000243217">
    <property type="component" value="Unassembled WGS sequence"/>
</dbReference>
<name>A0A1V9ZB29_9STRA</name>
<accession>A0A1V9ZB29</accession>
<dbReference type="InterPro" id="IPR015947">
    <property type="entry name" value="PUA-like_sf"/>
</dbReference>
<dbReference type="InterPro" id="IPR027443">
    <property type="entry name" value="IPNS-like_sf"/>
</dbReference>
<keyword evidence="3" id="KW-1185">Reference proteome</keyword>
<dbReference type="STRING" id="74557.A0A1V9ZB29"/>
<dbReference type="Pfam" id="PF14226">
    <property type="entry name" value="DIOX_N"/>
    <property type="match status" value="1"/>
</dbReference>
<protein>
    <submittedName>
        <fullName evidence="2">2OG-Fe(II) oxygenase</fullName>
    </submittedName>
</protein>
<dbReference type="SUPFAM" id="SSF51197">
    <property type="entry name" value="Clavaminate synthase-like"/>
    <property type="match status" value="1"/>
</dbReference>
<dbReference type="InterPro" id="IPR026992">
    <property type="entry name" value="DIOX_N"/>
</dbReference>
<sequence length="501" mass="57437">MDVVLEVQAPWSEWLLDGRKSIETRRYEFPQHLLGQRVWILETPQGFTQQSALPNQVSVPSAYGKIVGFVIFDQSKQYTTQQEWKDDEEKHLVKEASGYSWNEKELFFGWKVKGTQKMNSSPIEKISRIYRSFFLPVLTVPLIDISQPYEAHVLEAVEKQCQTLGFLRVTWKDFPIDIVQKGHQVTKEFFDMSEEIKQKASKSSIKKTNESFCSTGYRRNTSSYNSGGRESWSCVRPDYDPFQHRDEYYTCPAGQKHFAVAPDPQVPWPNAPEEFKANITEYYATVENLGKILLGIFGRILKLDNPDHLVEISKHHTSSLNLTNLRINDNSTLSKVILPSHGDITSVTILSHDISSGASGTTCLEVANPFYDATIPYSLPWIALAENDVDTPFFLVNLGQIMERWSGGRLKANLHRIVKPIHPSVLQRRQALVYFQITNYDTVLEPLQTTTGKQYKPEIMSEYTTTRLGIFNDSRMTAEEAYAVYNKDIIDPEEYKKLSTF</sequence>
<dbReference type="OrthoDB" id="288590at2759"/>
<evidence type="ECO:0000259" key="1">
    <source>
        <dbReference type="Pfam" id="PF14226"/>
    </source>
</evidence>
<evidence type="ECO:0000313" key="2">
    <source>
        <dbReference type="EMBL" id="OQR95131.1"/>
    </source>
</evidence>
<feature type="domain" description="Non-haem dioxygenase N-terminal" evidence="1">
    <location>
        <begin position="140"/>
        <end position="212"/>
    </location>
</feature>